<comment type="caution">
    <text evidence="1">The sequence shown here is derived from an EMBL/GenBank/DDBJ whole genome shotgun (WGS) entry which is preliminary data.</text>
</comment>
<dbReference type="Proteomes" id="UP001516464">
    <property type="component" value="Unassembled WGS sequence"/>
</dbReference>
<name>A0ABQ7I041_9MICR</name>
<keyword evidence="2" id="KW-1185">Reference proteome</keyword>
<proteinExistence type="predicted"/>
<organism evidence="1 2">
    <name type="scientific">Astathelohania contejeani</name>
    <dbReference type="NCBI Taxonomy" id="164912"/>
    <lineage>
        <taxon>Eukaryota</taxon>
        <taxon>Fungi</taxon>
        <taxon>Fungi incertae sedis</taxon>
        <taxon>Microsporidia</taxon>
        <taxon>Astathelohaniidae</taxon>
        <taxon>Astathelohania</taxon>
    </lineage>
</organism>
<reference evidence="1 2" key="1">
    <citation type="submission" date="2019-01" db="EMBL/GenBank/DDBJ databases">
        <title>Genomes sequencing and comparative genomics of infectious freshwater microsporidia, Cucumispora dikerogammari and Thelohania contejeani.</title>
        <authorList>
            <person name="Cormier A."/>
            <person name="Giraud I."/>
            <person name="Wattier R."/>
            <person name="Teixeira M."/>
            <person name="Grandjean F."/>
            <person name="Rigaud T."/>
            <person name="Cordaux R."/>
        </authorList>
    </citation>
    <scope>NUCLEOTIDE SEQUENCE [LARGE SCALE GENOMIC DNA]</scope>
    <source>
        <strain evidence="1">T1</strain>
        <tissue evidence="1">Spores</tissue>
    </source>
</reference>
<dbReference type="EMBL" id="SBIQ01000048">
    <property type="protein sequence ID" value="KAF7683828.1"/>
    <property type="molecule type" value="Genomic_DNA"/>
</dbReference>
<gene>
    <name evidence="1" type="ORF">TCON_0969</name>
</gene>
<protein>
    <recommendedName>
        <fullName evidence="3">Reverse transcriptase</fullName>
    </recommendedName>
</protein>
<accession>A0ABQ7I041</accession>
<evidence type="ECO:0000313" key="1">
    <source>
        <dbReference type="EMBL" id="KAF7683828.1"/>
    </source>
</evidence>
<evidence type="ECO:0000313" key="2">
    <source>
        <dbReference type="Proteomes" id="UP001516464"/>
    </source>
</evidence>
<sequence length="168" mass="19406">MWETTNKTSYEYDEYLVEHLTDSTELTTFPNLKEFEDIIKCLPDWKAAGIDGIFNVFIKHISSVHKHLYNIIKDICLEGRAQADWFYQGITYLIPKGNPSKGSDFRPITCMPNLYKPTTKCVTQVMQLEVERRGLLADNQLGTVRRVQGAKEQAMLNLSLNKEHEHLL</sequence>
<evidence type="ECO:0008006" key="3">
    <source>
        <dbReference type="Google" id="ProtNLM"/>
    </source>
</evidence>